<dbReference type="Proteomes" id="UP000029120">
    <property type="component" value="Chromosome 1"/>
</dbReference>
<organism evidence="2 3">
    <name type="scientific">Arabis alpina</name>
    <name type="common">Alpine rock-cress</name>
    <dbReference type="NCBI Taxonomy" id="50452"/>
    <lineage>
        <taxon>Eukaryota</taxon>
        <taxon>Viridiplantae</taxon>
        <taxon>Streptophyta</taxon>
        <taxon>Embryophyta</taxon>
        <taxon>Tracheophyta</taxon>
        <taxon>Spermatophyta</taxon>
        <taxon>Magnoliopsida</taxon>
        <taxon>eudicotyledons</taxon>
        <taxon>Gunneridae</taxon>
        <taxon>Pentapetalae</taxon>
        <taxon>rosids</taxon>
        <taxon>malvids</taxon>
        <taxon>Brassicales</taxon>
        <taxon>Brassicaceae</taxon>
        <taxon>Arabideae</taxon>
        <taxon>Arabis</taxon>
    </lineage>
</organism>
<dbReference type="EMBL" id="CM002869">
    <property type="protein sequence ID" value="KFK44892.1"/>
    <property type="molecule type" value="Genomic_DNA"/>
</dbReference>
<protein>
    <recommendedName>
        <fullName evidence="4">Plant thionin family protein</fullName>
    </recommendedName>
</protein>
<feature type="chain" id="PRO_5001823558" description="Plant thionin family protein" evidence="1">
    <location>
        <begin position="27"/>
        <end position="84"/>
    </location>
</feature>
<gene>
    <name evidence="2" type="ordered locus">AALP_Aa1g316400</name>
</gene>
<proteinExistence type="predicted"/>
<evidence type="ECO:0000313" key="3">
    <source>
        <dbReference type="Proteomes" id="UP000029120"/>
    </source>
</evidence>
<evidence type="ECO:0000256" key="1">
    <source>
        <dbReference type="SAM" id="SignalP"/>
    </source>
</evidence>
<feature type="signal peptide" evidence="1">
    <location>
        <begin position="1"/>
        <end position="26"/>
    </location>
</feature>
<accession>A0A087HRZ0</accession>
<evidence type="ECO:0008006" key="4">
    <source>
        <dbReference type="Google" id="ProtNLM"/>
    </source>
</evidence>
<evidence type="ECO:0000313" key="2">
    <source>
        <dbReference type="EMBL" id="KFK44892.1"/>
    </source>
</evidence>
<name>A0A087HRZ0_ARAAL</name>
<sequence>MGAKWNSVMVIVFIVAMVMAMEKVNGNITPKGNDKEECIHECTSSCSMAEIPRQFFECYTSCIGHCPALTKPQQNPNRRNSNMT</sequence>
<keyword evidence="3" id="KW-1185">Reference proteome</keyword>
<dbReference type="AlphaFoldDB" id="A0A087HRZ0"/>
<keyword evidence="1" id="KW-0732">Signal</keyword>
<dbReference type="Gramene" id="KFK44892">
    <property type="protein sequence ID" value="KFK44892"/>
    <property type="gene ID" value="AALP_AA1G316400"/>
</dbReference>
<reference evidence="3" key="1">
    <citation type="journal article" date="2015" name="Nat. Plants">
        <title>Genome expansion of Arabis alpina linked with retrotransposition and reduced symmetric DNA methylation.</title>
        <authorList>
            <person name="Willing E.M."/>
            <person name="Rawat V."/>
            <person name="Mandakova T."/>
            <person name="Maumus F."/>
            <person name="James G.V."/>
            <person name="Nordstroem K.J."/>
            <person name="Becker C."/>
            <person name="Warthmann N."/>
            <person name="Chica C."/>
            <person name="Szarzynska B."/>
            <person name="Zytnicki M."/>
            <person name="Albani M.C."/>
            <person name="Kiefer C."/>
            <person name="Bergonzi S."/>
            <person name="Castaings L."/>
            <person name="Mateos J.L."/>
            <person name="Berns M.C."/>
            <person name="Bujdoso N."/>
            <person name="Piofczyk T."/>
            <person name="de Lorenzo L."/>
            <person name="Barrero-Sicilia C."/>
            <person name="Mateos I."/>
            <person name="Piednoel M."/>
            <person name="Hagmann J."/>
            <person name="Chen-Min-Tao R."/>
            <person name="Iglesias-Fernandez R."/>
            <person name="Schuster S.C."/>
            <person name="Alonso-Blanco C."/>
            <person name="Roudier F."/>
            <person name="Carbonero P."/>
            <person name="Paz-Ares J."/>
            <person name="Davis S.J."/>
            <person name="Pecinka A."/>
            <person name="Quesneville H."/>
            <person name="Colot V."/>
            <person name="Lysak M.A."/>
            <person name="Weigel D."/>
            <person name="Coupland G."/>
            <person name="Schneeberger K."/>
        </authorList>
    </citation>
    <scope>NUCLEOTIDE SEQUENCE [LARGE SCALE GENOMIC DNA]</scope>
    <source>
        <strain evidence="3">cv. Pajares</strain>
    </source>
</reference>